<dbReference type="InterPro" id="IPR053192">
    <property type="entry name" value="Vacuole_Formation_Reg"/>
</dbReference>
<gene>
    <name evidence="3" type="ORF">Goklo_029583</name>
</gene>
<evidence type="ECO:0000313" key="3">
    <source>
        <dbReference type="EMBL" id="MBA0670675.1"/>
    </source>
</evidence>
<dbReference type="InterPro" id="IPR004146">
    <property type="entry name" value="DC1"/>
</dbReference>
<feature type="domain" description="DC1" evidence="2">
    <location>
        <begin position="107"/>
        <end position="151"/>
    </location>
</feature>
<feature type="non-terminal residue" evidence="3">
    <location>
        <position position="1"/>
    </location>
</feature>
<keyword evidence="1" id="KW-0677">Repeat</keyword>
<accession>A0A7J8W6H4</accession>
<dbReference type="EMBL" id="JABFAB010237581">
    <property type="protein sequence ID" value="MBA0670675.1"/>
    <property type="molecule type" value="Genomic_DNA"/>
</dbReference>
<dbReference type="OrthoDB" id="938199at2759"/>
<dbReference type="Proteomes" id="UP000593573">
    <property type="component" value="Unassembled WGS sequence"/>
</dbReference>
<feature type="domain" description="DC1" evidence="2">
    <location>
        <begin position="269"/>
        <end position="315"/>
    </location>
</feature>
<sequence length="390" mass="45228">KCTSLPRIIKSKWHDHRLFHKYFFRIEDFRVLDCIICHDEVNIEHGSYYCSKCDVIFHVKCAMKDKDSYEIVENEDEESPNESVSSITKVLEWNDAGEAIVLEHSMHIHHLTLGDRVCEYVNKCCDGCMLPVSASFYYCTQCDFFLHKVCAELPKVKHVWHHLCRPPLVLTSNELFRCAACEYFSNAFAYKCEECESCACLRCIIALTPGARTCLGHKHPLFFYPEYIGRCVACGCDWNGLFRCKDCDFSLGVECFSLPITSQHKNDQHLFSLAYGDDNNYSESHFCDVCEESRDPNLWFYHCETCDTSAHVGCVFGRHPFIKLGSIFELPEELHEHPLTLVAKIYYYPNCDKYGEPCFDLALECTGCNFIIHFTCLRQEIHFLGGLRWR</sequence>
<comment type="caution">
    <text evidence="3">The sequence shown here is derived from an EMBL/GenBank/DDBJ whole genome shotgun (WGS) entry which is preliminary data.</text>
</comment>
<dbReference type="PANTHER" id="PTHR32410">
    <property type="entry name" value="CYSTEINE/HISTIDINE-RICH C1 DOMAIN FAMILY PROTEIN"/>
    <property type="match status" value="1"/>
</dbReference>
<keyword evidence="4" id="KW-1185">Reference proteome</keyword>
<organism evidence="3 4">
    <name type="scientific">Gossypium klotzschianum</name>
    <dbReference type="NCBI Taxonomy" id="34286"/>
    <lineage>
        <taxon>Eukaryota</taxon>
        <taxon>Viridiplantae</taxon>
        <taxon>Streptophyta</taxon>
        <taxon>Embryophyta</taxon>
        <taxon>Tracheophyta</taxon>
        <taxon>Spermatophyta</taxon>
        <taxon>Magnoliopsida</taxon>
        <taxon>eudicotyledons</taxon>
        <taxon>Gunneridae</taxon>
        <taxon>Pentapetalae</taxon>
        <taxon>rosids</taxon>
        <taxon>malvids</taxon>
        <taxon>Malvales</taxon>
        <taxon>Malvaceae</taxon>
        <taxon>Malvoideae</taxon>
        <taxon>Gossypium</taxon>
    </lineage>
</organism>
<dbReference type="SUPFAM" id="SSF57889">
    <property type="entry name" value="Cysteine-rich domain"/>
    <property type="match status" value="3"/>
</dbReference>
<evidence type="ECO:0000259" key="2">
    <source>
        <dbReference type="Pfam" id="PF03107"/>
    </source>
</evidence>
<proteinExistence type="predicted"/>
<reference evidence="3 4" key="1">
    <citation type="journal article" date="2019" name="Genome Biol. Evol.">
        <title>Insights into the evolution of the New World diploid cottons (Gossypium, subgenus Houzingenia) based on genome sequencing.</title>
        <authorList>
            <person name="Grover C.E."/>
            <person name="Arick M.A. 2nd"/>
            <person name="Thrash A."/>
            <person name="Conover J.L."/>
            <person name="Sanders W.S."/>
            <person name="Peterson D.G."/>
            <person name="Frelichowski J.E."/>
            <person name="Scheffler J.A."/>
            <person name="Scheffler B.E."/>
            <person name="Wendel J.F."/>
        </authorList>
    </citation>
    <scope>NUCLEOTIDE SEQUENCE [LARGE SCALE GENOMIC DNA]</scope>
    <source>
        <strain evidence="3">57</strain>
        <tissue evidence="3">Leaf</tissue>
    </source>
</reference>
<feature type="domain" description="DC1" evidence="2">
    <location>
        <begin position="12"/>
        <end position="62"/>
    </location>
</feature>
<name>A0A7J8W6H4_9ROSI</name>
<dbReference type="Pfam" id="PF03107">
    <property type="entry name" value="C1_2"/>
    <property type="match status" value="3"/>
</dbReference>
<evidence type="ECO:0000313" key="4">
    <source>
        <dbReference type="Proteomes" id="UP000593573"/>
    </source>
</evidence>
<evidence type="ECO:0000256" key="1">
    <source>
        <dbReference type="ARBA" id="ARBA00022737"/>
    </source>
</evidence>
<dbReference type="InterPro" id="IPR046349">
    <property type="entry name" value="C1-like_sf"/>
</dbReference>
<dbReference type="AlphaFoldDB" id="A0A7J8W6H4"/>
<dbReference type="PANTHER" id="PTHR32410:SF169">
    <property type="entry name" value="C1 DOMAIN FAMILY PROTEIN, PUTATIVE-RELATED"/>
    <property type="match status" value="1"/>
</dbReference>
<protein>
    <recommendedName>
        <fullName evidence="2">DC1 domain-containing protein</fullName>
    </recommendedName>
</protein>